<name>F7X0N4_SINMM</name>
<sequence>MAARFQAQLPHFCPEADQPLTRSPVKEPMVRLGLS</sequence>
<gene>
    <name evidence="2" type="ordered locus">SM11_chr0742</name>
</gene>
<evidence type="ECO:0000313" key="2">
    <source>
        <dbReference type="EMBL" id="AEH78020.1"/>
    </source>
</evidence>
<evidence type="ECO:0000313" key="3">
    <source>
        <dbReference type="Proteomes" id="UP000009045"/>
    </source>
</evidence>
<feature type="region of interest" description="Disordered" evidence="1">
    <location>
        <begin position="1"/>
        <end position="21"/>
    </location>
</feature>
<evidence type="ECO:0000256" key="1">
    <source>
        <dbReference type="SAM" id="MobiDB-lite"/>
    </source>
</evidence>
<protein>
    <submittedName>
        <fullName evidence="2">Uncharacterized protein</fullName>
    </submittedName>
</protein>
<dbReference type="Proteomes" id="UP000009045">
    <property type="component" value="Chromosome"/>
</dbReference>
<dbReference type="KEGG" id="smx:SM11_chr0742"/>
<reference evidence="2 3" key="1">
    <citation type="journal article" date="2011" name="J. Biotechnol.">
        <title>The complete genome sequence of the dominant Sinorhizobium meliloti field isolate SM11 extends the S. meliloti pan-genome.</title>
        <authorList>
            <person name="Schneiker-Bekel S."/>
            <person name="Wibberg D."/>
            <person name="Bekel T."/>
            <person name="Blom J."/>
            <person name="Linke B."/>
            <person name="Neuweger H."/>
            <person name="Stiens M."/>
            <person name="Vorholter F.J."/>
            <person name="Weidner S."/>
            <person name="Goesmann A."/>
            <person name="Puhler A."/>
            <person name="Schluter A."/>
        </authorList>
    </citation>
    <scope>NUCLEOTIDE SEQUENCE [LARGE SCALE GENOMIC DNA]</scope>
    <source>
        <strain evidence="2 3">SM11</strain>
    </source>
</reference>
<proteinExistence type="predicted"/>
<dbReference type="AlphaFoldDB" id="F7X0N4"/>
<dbReference type="EMBL" id="CP001830">
    <property type="protein sequence ID" value="AEH78020.1"/>
    <property type="molecule type" value="Genomic_DNA"/>
</dbReference>
<accession>F7X0N4</accession>
<dbReference type="HOGENOM" id="CLU_3367346_0_0_5"/>
<organism evidence="2 3">
    <name type="scientific">Sinorhizobium meliloti (strain SM11)</name>
    <dbReference type="NCBI Taxonomy" id="707241"/>
    <lineage>
        <taxon>Bacteria</taxon>
        <taxon>Pseudomonadati</taxon>
        <taxon>Pseudomonadota</taxon>
        <taxon>Alphaproteobacteria</taxon>
        <taxon>Hyphomicrobiales</taxon>
        <taxon>Rhizobiaceae</taxon>
        <taxon>Sinorhizobium/Ensifer group</taxon>
        <taxon>Sinorhizobium</taxon>
    </lineage>
</organism>